<evidence type="ECO:0000313" key="3">
    <source>
        <dbReference type="EMBL" id="KAJ8433116.1"/>
    </source>
</evidence>
<dbReference type="Proteomes" id="UP001153076">
    <property type="component" value="Unassembled WGS sequence"/>
</dbReference>
<evidence type="ECO:0000256" key="2">
    <source>
        <dbReference type="SAM" id="SignalP"/>
    </source>
</evidence>
<name>A0A9Q1JYC0_9CARY</name>
<evidence type="ECO:0000313" key="4">
    <source>
        <dbReference type="Proteomes" id="UP001153076"/>
    </source>
</evidence>
<keyword evidence="2" id="KW-0732">Signal</keyword>
<feature type="compositionally biased region" description="Basic and acidic residues" evidence="1">
    <location>
        <begin position="66"/>
        <end position="75"/>
    </location>
</feature>
<dbReference type="EMBL" id="JAKOGI010000559">
    <property type="protein sequence ID" value="KAJ8433116.1"/>
    <property type="molecule type" value="Genomic_DNA"/>
</dbReference>
<protein>
    <submittedName>
        <fullName evidence="3">Uncharacterized protein</fullName>
    </submittedName>
</protein>
<organism evidence="3 4">
    <name type="scientific">Carnegiea gigantea</name>
    <dbReference type="NCBI Taxonomy" id="171969"/>
    <lineage>
        <taxon>Eukaryota</taxon>
        <taxon>Viridiplantae</taxon>
        <taxon>Streptophyta</taxon>
        <taxon>Embryophyta</taxon>
        <taxon>Tracheophyta</taxon>
        <taxon>Spermatophyta</taxon>
        <taxon>Magnoliopsida</taxon>
        <taxon>eudicotyledons</taxon>
        <taxon>Gunneridae</taxon>
        <taxon>Pentapetalae</taxon>
        <taxon>Caryophyllales</taxon>
        <taxon>Cactineae</taxon>
        <taxon>Cactaceae</taxon>
        <taxon>Cactoideae</taxon>
        <taxon>Echinocereeae</taxon>
        <taxon>Carnegiea</taxon>
    </lineage>
</organism>
<feature type="signal peptide" evidence="2">
    <location>
        <begin position="1"/>
        <end position="25"/>
    </location>
</feature>
<accession>A0A9Q1JYC0</accession>
<sequence length="242" mass="27680">MGRSRYIVMVKALLKAMILAAQAVAHRNRNLLKGTALVPTPRSVQPPLPPNPENGRPPVDMTTFKPDPDTTSFEHVDPSAQYREVVSALPATVRHTVEELNGMQVEDIKGSKRRRSSSLEGTKEGSFMYSTTRKLKRSKQFCKQWCLAGKRDRITSWEKVYHHAINQLDNVTNGTPETGVIDQYSHALDDIRLTLQDLAQYWKQRSKLRWNTLGDIMTKYFFHQAKERTIRNRIRGCKTTDG</sequence>
<dbReference type="AlphaFoldDB" id="A0A9Q1JYC0"/>
<reference evidence="3" key="1">
    <citation type="submission" date="2022-04" db="EMBL/GenBank/DDBJ databases">
        <title>Carnegiea gigantea Genome sequencing and assembly v2.</title>
        <authorList>
            <person name="Copetti D."/>
            <person name="Sanderson M.J."/>
            <person name="Burquez A."/>
            <person name="Wojciechowski M.F."/>
        </authorList>
    </citation>
    <scope>NUCLEOTIDE SEQUENCE</scope>
    <source>
        <strain evidence="3">SGP5-SGP5p</strain>
        <tissue evidence="3">Aerial part</tissue>
    </source>
</reference>
<evidence type="ECO:0000256" key="1">
    <source>
        <dbReference type="SAM" id="MobiDB-lite"/>
    </source>
</evidence>
<dbReference type="OrthoDB" id="1109962at2759"/>
<keyword evidence="4" id="KW-1185">Reference proteome</keyword>
<proteinExistence type="predicted"/>
<gene>
    <name evidence="3" type="ORF">Cgig2_023074</name>
</gene>
<feature type="chain" id="PRO_5040410011" evidence="2">
    <location>
        <begin position="26"/>
        <end position="242"/>
    </location>
</feature>
<comment type="caution">
    <text evidence="3">The sequence shown here is derived from an EMBL/GenBank/DDBJ whole genome shotgun (WGS) entry which is preliminary data.</text>
</comment>
<feature type="region of interest" description="Disordered" evidence="1">
    <location>
        <begin position="36"/>
        <end position="75"/>
    </location>
</feature>